<reference evidence="1" key="1">
    <citation type="submission" date="2014-09" db="EMBL/GenBank/DDBJ databases">
        <authorList>
            <person name="Magalhaes I.L.F."/>
            <person name="Oliveira U."/>
            <person name="Santos F.R."/>
            <person name="Vidigal T.H.D.A."/>
            <person name="Brescovit A.D."/>
            <person name="Santos A.J."/>
        </authorList>
    </citation>
    <scope>NUCLEOTIDE SEQUENCE</scope>
    <source>
        <tissue evidence="1">Shoot tissue taken approximately 20 cm above the soil surface</tissue>
    </source>
</reference>
<protein>
    <submittedName>
        <fullName evidence="1">Uncharacterized protein</fullName>
    </submittedName>
</protein>
<dbReference type="EMBL" id="GBRH01255059">
    <property type="protein sequence ID" value="JAD42836.1"/>
    <property type="molecule type" value="Transcribed_RNA"/>
</dbReference>
<dbReference type="AlphaFoldDB" id="A0A0A8ZVI1"/>
<accession>A0A0A8ZVI1</accession>
<organism evidence="1">
    <name type="scientific">Arundo donax</name>
    <name type="common">Giant reed</name>
    <name type="synonym">Donax arundinaceus</name>
    <dbReference type="NCBI Taxonomy" id="35708"/>
    <lineage>
        <taxon>Eukaryota</taxon>
        <taxon>Viridiplantae</taxon>
        <taxon>Streptophyta</taxon>
        <taxon>Embryophyta</taxon>
        <taxon>Tracheophyta</taxon>
        <taxon>Spermatophyta</taxon>
        <taxon>Magnoliopsida</taxon>
        <taxon>Liliopsida</taxon>
        <taxon>Poales</taxon>
        <taxon>Poaceae</taxon>
        <taxon>PACMAD clade</taxon>
        <taxon>Arundinoideae</taxon>
        <taxon>Arundineae</taxon>
        <taxon>Arundo</taxon>
    </lineage>
</organism>
<name>A0A0A8ZVI1_ARUDO</name>
<reference evidence="1" key="2">
    <citation type="journal article" date="2015" name="Data Brief">
        <title>Shoot transcriptome of the giant reed, Arundo donax.</title>
        <authorList>
            <person name="Barrero R.A."/>
            <person name="Guerrero F.D."/>
            <person name="Moolhuijzen P."/>
            <person name="Goolsby J.A."/>
            <person name="Tidwell J."/>
            <person name="Bellgard S.E."/>
            <person name="Bellgard M.I."/>
        </authorList>
    </citation>
    <scope>NUCLEOTIDE SEQUENCE</scope>
    <source>
        <tissue evidence="1">Shoot tissue taken approximately 20 cm above the soil surface</tissue>
    </source>
</reference>
<evidence type="ECO:0000313" key="1">
    <source>
        <dbReference type="EMBL" id="JAD42836.1"/>
    </source>
</evidence>
<sequence>MPMEGAIFVSIFCHKKSQMLKLKRPERMRSKLSSKIMATIVSQVKMVK</sequence>
<proteinExistence type="predicted"/>